<keyword evidence="4 9" id="KW-0159">Chromosome partition</keyword>
<dbReference type="Proteomes" id="UP000028411">
    <property type="component" value="Unassembled WGS sequence"/>
</dbReference>
<feature type="active site" evidence="9">
    <location>
        <position position="244"/>
    </location>
</feature>
<dbReference type="InterPro" id="IPR044068">
    <property type="entry name" value="CB"/>
</dbReference>
<dbReference type="Pfam" id="PF02899">
    <property type="entry name" value="Phage_int_SAM_1"/>
    <property type="match status" value="1"/>
</dbReference>
<dbReference type="GO" id="GO:0007059">
    <property type="term" value="P:chromosome segregation"/>
    <property type="evidence" value="ECO:0007669"/>
    <property type="project" value="UniProtKB-UniRule"/>
</dbReference>
<organism evidence="12 13">
    <name type="scientific">Sphingobium chlorophenolicum</name>
    <dbReference type="NCBI Taxonomy" id="46429"/>
    <lineage>
        <taxon>Bacteria</taxon>
        <taxon>Pseudomonadati</taxon>
        <taxon>Pseudomonadota</taxon>
        <taxon>Alphaproteobacteria</taxon>
        <taxon>Sphingomonadales</taxon>
        <taxon>Sphingomonadaceae</taxon>
        <taxon>Sphingobium</taxon>
    </lineage>
</organism>
<evidence type="ECO:0000256" key="9">
    <source>
        <dbReference type="HAMAP-Rule" id="MF_01808"/>
    </source>
</evidence>
<evidence type="ECO:0000256" key="2">
    <source>
        <dbReference type="ARBA" id="ARBA00022490"/>
    </source>
</evidence>
<dbReference type="SUPFAM" id="SSF47823">
    <property type="entry name" value="lambda integrase-like, N-terminal domain"/>
    <property type="match status" value="1"/>
</dbReference>
<accession>A0A081R9A2</accession>
<dbReference type="InterPro" id="IPR011010">
    <property type="entry name" value="DNA_brk_join_enz"/>
</dbReference>
<keyword evidence="3 9" id="KW-0132">Cell division</keyword>
<dbReference type="InterPro" id="IPR013762">
    <property type="entry name" value="Integrase-like_cat_sf"/>
</dbReference>
<evidence type="ECO:0000313" key="12">
    <source>
        <dbReference type="EMBL" id="KEQ51775.1"/>
    </source>
</evidence>
<feature type="active site" evidence="9">
    <location>
        <position position="176"/>
    </location>
</feature>
<dbReference type="RefSeq" id="WP_037456147.1">
    <property type="nucleotide sequence ID" value="NZ_JFHR01000064.1"/>
</dbReference>
<feature type="active site" description="O-(3'-phospho-DNA)-tyrosine intermediate" evidence="9">
    <location>
        <position position="279"/>
    </location>
</feature>
<evidence type="ECO:0000256" key="5">
    <source>
        <dbReference type="ARBA" id="ARBA00022908"/>
    </source>
</evidence>
<feature type="active site" evidence="9">
    <location>
        <position position="270"/>
    </location>
</feature>
<dbReference type="Gene3D" id="1.10.443.10">
    <property type="entry name" value="Intergrase catalytic core"/>
    <property type="match status" value="1"/>
</dbReference>
<evidence type="ECO:0000256" key="4">
    <source>
        <dbReference type="ARBA" id="ARBA00022829"/>
    </source>
</evidence>
<dbReference type="GO" id="GO:0003677">
    <property type="term" value="F:DNA binding"/>
    <property type="evidence" value="ECO:0007669"/>
    <property type="project" value="UniProtKB-UniRule"/>
</dbReference>
<dbReference type="EMBL" id="JFHR01000064">
    <property type="protein sequence ID" value="KEQ51775.1"/>
    <property type="molecule type" value="Genomic_DNA"/>
</dbReference>
<evidence type="ECO:0000256" key="3">
    <source>
        <dbReference type="ARBA" id="ARBA00022618"/>
    </source>
</evidence>
<keyword evidence="8 9" id="KW-0131">Cell cycle</keyword>
<dbReference type="GO" id="GO:0051301">
    <property type="term" value="P:cell division"/>
    <property type="evidence" value="ECO:0007669"/>
    <property type="project" value="UniProtKB-KW"/>
</dbReference>
<keyword evidence="6 9" id="KW-0238">DNA-binding</keyword>
<dbReference type="SUPFAM" id="SSF56349">
    <property type="entry name" value="DNA breaking-rejoining enzymes"/>
    <property type="match status" value="1"/>
</dbReference>
<dbReference type="GO" id="GO:0005737">
    <property type="term" value="C:cytoplasm"/>
    <property type="evidence" value="ECO:0007669"/>
    <property type="project" value="UniProtKB-SubCell"/>
</dbReference>
<dbReference type="GO" id="GO:0009037">
    <property type="term" value="F:tyrosine-based site-specific recombinase activity"/>
    <property type="evidence" value="ECO:0007669"/>
    <property type="project" value="UniProtKB-UniRule"/>
</dbReference>
<dbReference type="eggNOG" id="COG4974">
    <property type="taxonomic scope" value="Bacteria"/>
</dbReference>
<dbReference type="PANTHER" id="PTHR30349">
    <property type="entry name" value="PHAGE INTEGRASE-RELATED"/>
    <property type="match status" value="1"/>
</dbReference>
<feature type="domain" description="Tyr recombinase" evidence="10">
    <location>
        <begin position="110"/>
        <end position="292"/>
    </location>
</feature>
<comment type="similarity">
    <text evidence="9">Belongs to the 'phage' integrase family. XerC subfamily.</text>
</comment>
<evidence type="ECO:0000259" key="10">
    <source>
        <dbReference type="PROSITE" id="PS51898"/>
    </source>
</evidence>
<gene>
    <name evidence="12" type="primary">xerC_2</name>
    <name evidence="9" type="synonym">xerC</name>
    <name evidence="12" type="ORF">BV95_03970</name>
</gene>
<protein>
    <recommendedName>
        <fullName evidence="9">Tyrosine recombinase XerC</fullName>
    </recommendedName>
</protein>
<dbReference type="InterPro" id="IPR023009">
    <property type="entry name" value="Tyrosine_recombinase_XerC/XerD"/>
</dbReference>
<comment type="function">
    <text evidence="9">Site-specific tyrosine recombinase, which acts by catalyzing the cutting and rejoining of the recombining DNA molecules. The XerC-XerD complex is essential to convert dimers of the bacterial chromosome into monomers to permit their segregation at cell division. It also contributes to the segregational stability of plasmids.</text>
</comment>
<feature type="active site" evidence="9">
    <location>
        <position position="247"/>
    </location>
</feature>
<keyword evidence="5 9" id="KW-0229">DNA integration</keyword>
<evidence type="ECO:0000256" key="7">
    <source>
        <dbReference type="ARBA" id="ARBA00023172"/>
    </source>
</evidence>
<dbReference type="HAMAP" id="MF_01808">
    <property type="entry name" value="Recomb_XerC_XerD"/>
    <property type="match status" value="1"/>
</dbReference>
<evidence type="ECO:0000313" key="13">
    <source>
        <dbReference type="Proteomes" id="UP000028411"/>
    </source>
</evidence>
<sequence>MTASGDLCEQWRRHLALDRRRSVHTVRAYVATAERLVAFLEEHRGEAVTAATLAGIEQADLRAFLTVRRMDGIGNVSAARELSAVRGFLRFVGGEDARVPLLKGPRVKRGLPRPVSPDEAVALAGDIAETAREEWIGARDWAVLLLLYGAGLRIGEAMGLTGAVLPLGETLRVTGKRGKTRIVPLLPQVRSAIEAYVALCPFGAERDAPLFRGARGGPLSPALIRRAVQGARGRLGLSDRTTPHALRHSFATHLLGRGADLRSLQELLGHASLSSTQIYTQVDAAHLLDIYRNAHPRA</sequence>
<dbReference type="GO" id="GO:0006313">
    <property type="term" value="P:DNA transposition"/>
    <property type="evidence" value="ECO:0007669"/>
    <property type="project" value="UniProtKB-UniRule"/>
</dbReference>
<dbReference type="InterPro" id="IPR010998">
    <property type="entry name" value="Integrase_recombinase_N"/>
</dbReference>
<keyword evidence="2 9" id="KW-0963">Cytoplasm</keyword>
<proteinExistence type="inferred from homology"/>
<dbReference type="Pfam" id="PF00589">
    <property type="entry name" value="Phage_integrase"/>
    <property type="match status" value="1"/>
</dbReference>
<dbReference type="Gene3D" id="1.10.150.130">
    <property type="match status" value="1"/>
</dbReference>
<dbReference type="PANTHER" id="PTHR30349:SF90">
    <property type="entry name" value="TYROSINE RECOMBINASE XERD"/>
    <property type="match status" value="1"/>
</dbReference>
<comment type="subcellular location">
    <subcellularLocation>
        <location evidence="1 9">Cytoplasm</location>
    </subcellularLocation>
</comment>
<comment type="subunit">
    <text evidence="9">Forms a cyclic heterotetrameric complex composed of two molecules of XerC and two molecules of XerD.</text>
</comment>
<dbReference type="InterPro" id="IPR050090">
    <property type="entry name" value="Tyrosine_recombinase_XerCD"/>
</dbReference>
<feature type="active site" evidence="9">
    <location>
        <position position="153"/>
    </location>
</feature>
<reference evidence="12 13" key="1">
    <citation type="submission" date="2014-02" db="EMBL/GenBank/DDBJ databases">
        <title>Whole genome sequence of Sphingobium chlorophenolicum NBRC 16172.</title>
        <authorList>
            <person name="Gan H.M."/>
            <person name="Gan H.Y."/>
            <person name="Chew T.H."/>
            <person name="Savka M.A."/>
        </authorList>
    </citation>
    <scope>NUCLEOTIDE SEQUENCE [LARGE SCALE GENOMIC DNA]</scope>
    <source>
        <strain evidence="12 13">NBRC 16172</strain>
    </source>
</reference>
<keyword evidence="7 9" id="KW-0233">DNA recombination</keyword>
<dbReference type="PROSITE" id="PS51898">
    <property type="entry name" value="TYR_RECOMBINASE"/>
    <property type="match status" value="1"/>
</dbReference>
<comment type="caution">
    <text evidence="12">The sequence shown here is derived from an EMBL/GenBank/DDBJ whole genome shotgun (WGS) entry which is preliminary data.</text>
</comment>
<dbReference type="PROSITE" id="PS51900">
    <property type="entry name" value="CB"/>
    <property type="match status" value="1"/>
</dbReference>
<evidence type="ECO:0000256" key="1">
    <source>
        <dbReference type="ARBA" id="ARBA00004496"/>
    </source>
</evidence>
<feature type="domain" description="Core-binding (CB)" evidence="11">
    <location>
        <begin position="2"/>
        <end position="93"/>
    </location>
</feature>
<dbReference type="AlphaFoldDB" id="A0A081R9A2"/>
<evidence type="ECO:0000256" key="8">
    <source>
        <dbReference type="ARBA" id="ARBA00023306"/>
    </source>
</evidence>
<dbReference type="InterPro" id="IPR004107">
    <property type="entry name" value="Integrase_SAM-like_N"/>
</dbReference>
<dbReference type="InterPro" id="IPR002104">
    <property type="entry name" value="Integrase_catalytic"/>
</dbReference>
<dbReference type="OrthoDB" id="9801717at2"/>
<evidence type="ECO:0000259" key="11">
    <source>
        <dbReference type="PROSITE" id="PS51900"/>
    </source>
</evidence>
<dbReference type="PATRIC" id="fig|46429.4.peg.3958"/>
<name>A0A081R9A2_SPHCR</name>
<evidence type="ECO:0000256" key="6">
    <source>
        <dbReference type="ARBA" id="ARBA00023125"/>
    </source>
</evidence>